<evidence type="ECO:0008006" key="7">
    <source>
        <dbReference type="Google" id="ProtNLM"/>
    </source>
</evidence>
<evidence type="ECO:0000256" key="4">
    <source>
        <dbReference type="SAM" id="MobiDB-lite"/>
    </source>
</evidence>
<dbReference type="Proteomes" id="UP000676336">
    <property type="component" value="Unassembled WGS sequence"/>
</dbReference>
<protein>
    <recommendedName>
        <fullName evidence="7">Myotrophin</fullName>
    </recommendedName>
</protein>
<dbReference type="Pfam" id="PF13857">
    <property type="entry name" value="Ank_5"/>
    <property type="match status" value="1"/>
</dbReference>
<reference evidence="5" key="1">
    <citation type="submission" date="2021-02" db="EMBL/GenBank/DDBJ databases">
        <authorList>
            <person name="Nowell W R."/>
        </authorList>
    </citation>
    <scope>NUCLEOTIDE SEQUENCE</scope>
</reference>
<feature type="non-terminal residue" evidence="5">
    <location>
        <position position="67"/>
    </location>
</feature>
<dbReference type="PROSITE" id="PS50297">
    <property type="entry name" value="ANK_REP_REGION"/>
    <property type="match status" value="1"/>
</dbReference>
<dbReference type="PANTHER" id="PTHR24171">
    <property type="entry name" value="ANKYRIN REPEAT DOMAIN-CONTAINING PROTEIN 39-RELATED"/>
    <property type="match status" value="1"/>
</dbReference>
<evidence type="ECO:0000313" key="5">
    <source>
        <dbReference type="EMBL" id="CAF4448964.1"/>
    </source>
</evidence>
<dbReference type="PROSITE" id="PS50088">
    <property type="entry name" value="ANK_REPEAT"/>
    <property type="match status" value="1"/>
</dbReference>
<feature type="repeat" description="ANK" evidence="3">
    <location>
        <begin position="15"/>
        <end position="47"/>
    </location>
</feature>
<dbReference type="SUPFAM" id="SSF48403">
    <property type="entry name" value="Ankyrin repeat"/>
    <property type="match status" value="1"/>
</dbReference>
<dbReference type="SMART" id="SM00248">
    <property type="entry name" value="ANK"/>
    <property type="match status" value="1"/>
</dbReference>
<evidence type="ECO:0000256" key="2">
    <source>
        <dbReference type="ARBA" id="ARBA00023043"/>
    </source>
</evidence>
<evidence type="ECO:0000313" key="6">
    <source>
        <dbReference type="Proteomes" id="UP000676336"/>
    </source>
</evidence>
<comment type="caution">
    <text evidence="5">The sequence shown here is derived from an EMBL/GenBank/DDBJ whole genome shotgun (WGS) entry which is preliminary data.</text>
</comment>
<accession>A0A8S2WL41</accession>
<keyword evidence="2 3" id="KW-0040">ANK repeat</keyword>
<proteinExistence type="predicted"/>
<gene>
    <name evidence="5" type="ORF">SMN809_LOCUS32625</name>
</gene>
<dbReference type="AlphaFoldDB" id="A0A8S2WL41"/>
<feature type="compositionally biased region" description="Polar residues" evidence="4">
    <location>
        <begin position="57"/>
        <end position="67"/>
    </location>
</feature>
<keyword evidence="1" id="KW-0677">Repeat</keyword>
<dbReference type="EMBL" id="CAJOBI010068922">
    <property type="protein sequence ID" value="CAF4448964.1"/>
    <property type="molecule type" value="Genomic_DNA"/>
</dbReference>
<sequence length="67" mass="7119">LLLNHHSNVNALDSWNYSPLAEAASKGKVDVCHILLQHGADPNLKNSDGKSALDLADSSTRPVLTGK</sequence>
<dbReference type="Gene3D" id="1.25.40.20">
    <property type="entry name" value="Ankyrin repeat-containing domain"/>
    <property type="match status" value="1"/>
</dbReference>
<feature type="region of interest" description="Disordered" evidence="4">
    <location>
        <begin position="46"/>
        <end position="67"/>
    </location>
</feature>
<organism evidence="5 6">
    <name type="scientific">Rotaria magnacalcarata</name>
    <dbReference type="NCBI Taxonomy" id="392030"/>
    <lineage>
        <taxon>Eukaryota</taxon>
        <taxon>Metazoa</taxon>
        <taxon>Spiralia</taxon>
        <taxon>Gnathifera</taxon>
        <taxon>Rotifera</taxon>
        <taxon>Eurotatoria</taxon>
        <taxon>Bdelloidea</taxon>
        <taxon>Philodinida</taxon>
        <taxon>Philodinidae</taxon>
        <taxon>Rotaria</taxon>
    </lineage>
</organism>
<dbReference type="InterPro" id="IPR002110">
    <property type="entry name" value="Ankyrin_rpt"/>
</dbReference>
<name>A0A8S2WL41_9BILA</name>
<feature type="non-terminal residue" evidence="5">
    <location>
        <position position="1"/>
    </location>
</feature>
<evidence type="ECO:0000256" key="1">
    <source>
        <dbReference type="ARBA" id="ARBA00022737"/>
    </source>
</evidence>
<evidence type="ECO:0000256" key="3">
    <source>
        <dbReference type="PROSITE-ProRule" id="PRU00023"/>
    </source>
</evidence>
<dbReference type="InterPro" id="IPR036770">
    <property type="entry name" value="Ankyrin_rpt-contain_sf"/>
</dbReference>